<dbReference type="InterPro" id="IPR002563">
    <property type="entry name" value="Flavin_Rdtase-like_dom"/>
</dbReference>
<comment type="caution">
    <text evidence="4">The sequence shown here is derived from an EMBL/GenBank/DDBJ whole genome shotgun (WGS) entry which is preliminary data.</text>
</comment>
<dbReference type="PANTHER" id="PTHR30466">
    <property type="entry name" value="FLAVIN REDUCTASE"/>
    <property type="match status" value="1"/>
</dbReference>
<protein>
    <submittedName>
        <fullName evidence="4">Flavin mononucleotide reductase</fullName>
    </submittedName>
</protein>
<proteinExistence type="inferred from homology"/>
<gene>
    <name evidence="4" type="ORF">HC62_16310</name>
</gene>
<dbReference type="Pfam" id="PF01613">
    <property type="entry name" value="Flavin_Reduct"/>
    <property type="match status" value="1"/>
</dbReference>
<evidence type="ECO:0000256" key="2">
    <source>
        <dbReference type="ARBA" id="ARBA00023002"/>
    </source>
</evidence>
<feature type="domain" description="Flavin reductase like" evidence="3">
    <location>
        <begin position="13"/>
        <end position="156"/>
    </location>
</feature>
<dbReference type="GO" id="GO:0010181">
    <property type="term" value="F:FMN binding"/>
    <property type="evidence" value="ECO:0007669"/>
    <property type="project" value="InterPro"/>
</dbReference>
<reference evidence="4 5" key="1">
    <citation type="submission" date="2014-06" db="EMBL/GenBank/DDBJ databases">
        <authorList>
            <person name="Ju J."/>
            <person name="Zhang J."/>
        </authorList>
    </citation>
    <scope>NUCLEOTIDE SEQUENCE [LARGE SCALE GENOMIC DNA]</scope>
    <source>
        <strain evidence="4">DmW_042</strain>
    </source>
</reference>
<dbReference type="SUPFAM" id="SSF50475">
    <property type="entry name" value="FMN-binding split barrel"/>
    <property type="match status" value="1"/>
</dbReference>
<dbReference type="Proteomes" id="UP000194565">
    <property type="component" value="Unassembled WGS sequence"/>
</dbReference>
<organism evidence="4 5">
    <name type="scientific">Acetobacter tropicalis</name>
    <dbReference type="NCBI Taxonomy" id="104102"/>
    <lineage>
        <taxon>Bacteria</taxon>
        <taxon>Pseudomonadati</taxon>
        <taxon>Pseudomonadota</taxon>
        <taxon>Alphaproteobacteria</taxon>
        <taxon>Acetobacterales</taxon>
        <taxon>Acetobacteraceae</taxon>
        <taxon>Acetobacter</taxon>
    </lineage>
</organism>
<dbReference type="Gene3D" id="2.30.110.10">
    <property type="entry name" value="Electron Transport, Fmn-binding Protein, Chain A"/>
    <property type="match status" value="1"/>
</dbReference>
<dbReference type="InterPro" id="IPR050268">
    <property type="entry name" value="NADH-dep_flavin_reductase"/>
</dbReference>
<evidence type="ECO:0000313" key="5">
    <source>
        <dbReference type="Proteomes" id="UP000194565"/>
    </source>
</evidence>
<dbReference type="GO" id="GO:0042602">
    <property type="term" value="F:riboflavin reductase (NADPH) activity"/>
    <property type="evidence" value="ECO:0007669"/>
    <property type="project" value="TreeGrafter"/>
</dbReference>
<evidence type="ECO:0000259" key="3">
    <source>
        <dbReference type="SMART" id="SM00903"/>
    </source>
</evidence>
<accession>A0A252A1V1</accession>
<evidence type="ECO:0000313" key="4">
    <source>
        <dbReference type="EMBL" id="OUI81441.1"/>
    </source>
</evidence>
<dbReference type="InterPro" id="IPR012349">
    <property type="entry name" value="Split_barrel_FMN-bd"/>
</dbReference>
<dbReference type="AlphaFoldDB" id="A0A252A1V1"/>
<dbReference type="SMART" id="SM00903">
    <property type="entry name" value="Flavin_Reduct"/>
    <property type="match status" value="1"/>
</dbReference>
<keyword evidence="2" id="KW-0560">Oxidoreductase</keyword>
<evidence type="ECO:0000256" key="1">
    <source>
        <dbReference type="ARBA" id="ARBA00008898"/>
    </source>
</evidence>
<comment type="similarity">
    <text evidence="1">Belongs to the non-flavoprotein flavin reductase family.</text>
</comment>
<sequence>MTLPDEAIFRKAMSHLATGVSVVTAKGVDGEHGATISALTSVSMEPLLLLICLHRKSATYRAIAEAGTFGLSILGDDHKDIALLFASRNGDKFNSEMIERSADGTAFVKGSLVKMRCELVETFQGGTHGLFMARPIMVEVDESRAPLLYFKGELGMDFFLDQSS</sequence>
<dbReference type="EMBL" id="JOMM01000060">
    <property type="protein sequence ID" value="OUI81441.1"/>
    <property type="molecule type" value="Genomic_DNA"/>
</dbReference>
<dbReference type="PANTHER" id="PTHR30466:SF11">
    <property type="entry name" value="FLAVIN-DEPENDENT MONOOXYGENASE, REDUCTASE SUBUNIT HSAB"/>
    <property type="match status" value="1"/>
</dbReference>
<dbReference type="RefSeq" id="WP_086641997.1">
    <property type="nucleotide sequence ID" value="NZ_JOMM01000060.1"/>
</dbReference>
<name>A0A252A1V1_9PROT</name>